<feature type="non-terminal residue" evidence="2">
    <location>
        <position position="1"/>
    </location>
</feature>
<accession>A0ABN9XP51</accession>
<dbReference type="EMBL" id="CAUYUJ010020694">
    <property type="protein sequence ID" value="CAK0899923.1"/>
    <property type="molecule type" value="Genomic_DNA"/>
</dbReference>
<gene>
    <name evidence="2" type="ORF">PCOR1329_LOCUS77341</name>
</gene>
<name>A0ABN9XP51_9DINO</name>
<organism evidence="2 3">
    <name type="scientific">Prorocentrum cordatum</name>
    <dbReference type="NCBI Taxonomy" id="2364126"/>
    <lineage>
        <taxon>Eukaryota</taxon>
        <taxon>Sar</taxon>
        <taxon>Alveolata</taxon>
        <taxon>Dinophyceae</taxon>
        <taxon>Prorocentrales</taxon>
        <taxon>Prorocentraceae</taxon>
        <taxon>Prorocentrum</taxon>
    </lineage>
</organism>
<feature type="signal peptide" evidence="1">
    <location>
        <begin position="1"/>
        <end position="37"/>
    </location>
</feature>
<comment type="caution">
    <text evidence="2">The sequence shown here is derived from an EMBL/GenBank/DDBJ whole genome shotgun (WGS) entry which is preliminary data.</text>
</comment>
<evidence type="ECO:0000256" key="1">
    <source>
        <dbReference type="SAM" id="SignalP"/>
    </source>
</evidence>
<keyword evidence="3" id="KW-1185">Reference proteome</keyword>
<reference evidence="2" key="1">
    <citation type="submission" date="2023-10" db="EMBL/GenBank/DDBJ databases">
        <authorList>
            <person name="Chen Y."/>
            <person name="Shah S."/>
            <person name="Dougan E. K."/>
            <person name="Thang M."/>
            <person name="Chan C."/>
        </authorList>
    </citation>
    <scope>NUCLEOTIDE SEQUENCE [LARGE SCALE GENOMIC DNA]</scope>
</reference>
<feature type="chain" id="PRO_5045626880" evidence="1">
    <location>
        <begin position="38"/>
        <end position="168"/>
    </location>
</feature>
<evidence type="ECO:0000313" key="2">
    <source>
        <dbReference type="EMBL" id="CAK0899923.1"/>
    </source>
</evidence>
<keyword evidence="1" id="KW-0732">Signal</keyword>
<evidence type="ECO:0000313" key="3">
    <source>
        <dbReference type="Proteomes" id="UP001189429"/>
    </source>
</evidence>
<proteinExistence type="predicted"/>
<protein>
    <submittedName>
        <fullName evidence="2">Uncharacterized protein</fullName>
    </submittedName>
</protein>
<dbReference type="Proteomes" id="UP001189429">
    <property type="component" value="Unassembled WGS sequence"/>
</dbReference>
<sequence>GCRSGRGPFGGAGPFGAPRRWHWLGCLGRLLFTELLGQTFISVAPPRAAEAGAADGAPTALWGAALGAAAGPASALAGTFTDMVQADKAAAADVGGSPLAAVGAVALVLGGAALLLGGDDGGAVNDKKVVKDYFNNEGFQRWQKIYGETDGTTSILCRRISASGTLRR</sequence>